<feature type="compositionally biased region" description="Low complexity" evidence="1">
    <location>
        <begin position="569"/>
        <end position="580"/>
    </location>
</feature>
<feature type="transmembrane region" description="Helical" evidence="2">
    <location>
        <begin position="28"/>
        <end position="52"/>
    </location>
</feature>
<name>A0A915ZXQ6_9GLOM</name>
<feature type="compositionally biased region" description="Polar residues" evidence="1">
    <location>
        <begin position="202"/>
        <end position="213"/>
    </location>
</feature>
<dbReference type="OrthoDB" id="2400216at2759"/>
<feature type="region of interest" description="Disordered" evidence="1">
    <location>
        <begin position="430"/>
        <end position="467"/>
    </location>
</feature>
<feature type="transmembrane region" description="Helical" evidence="2">
    <location>
        <begin position="172"/>
        <end position="192"/>
    </location>
</feature>
<feature type="compositionally biased region" description="Low complexity" evidence="1">
    <location>
        <begin position="599"/>
        <end position="618"/>
    </location>
</feature>
<comment type="caution">
    <text evidence="4">The sequence shown here is derived from an EMBL/GenBank/DDBJ whole genome shotgun (WGS) entry which is preliminary data.</text>
</comment>
<feature type="transmembrane region" description="Helical" evidence="2">
    <location>
        <begin position="73"/>
        <end position="98"/>
    </location>
</feature>
<keyword evidence="2" id="KW-0472">Membrane</keyword>
<dbReference type="SUPFAM" id="SSF81321">
    <property type="entry name" value="Family A G protein-coupled receptor-like"/>
    <property type="match status" value="1"/>
</dbReference>
<accession>A0A915ZXQ6</accession>
<feature type="transmembrane region" description="Helical" evidence="2">
    <location>
        <begin position="259"/>
        <end position="279"/>
    </location>
</feature>
<dbReference type="VEuPathDB" id="FungiDB:RhiirFUN_020382"/>
<dbReference type="AlphaFoldDB" id="A0A915ZXQ6"/>
<feature type="signal peptide" evidence="3">
    <location>
        <begin position="1"/>
        <end position="24"/>
    </location>
</feature>
<protein>
    <recommendedName>
        <fullName evidence="6">G-protein coupled receptors family 2 profile 2 domain-containing protein</fullName>
    </recommendedName>
</protein>
<feature type="compositionally biased region" description="Polar residues" evidence="1">
    <location>
        <begin position="227"/>
        <end position="248"/>
    </location>
</feature>
<feature type="region of interest" description="Disordered" evidence="1">
    <location>
        <begin position="505"/>
        <end position="629"/>
    </location>
</feature>
<dbReference type="Proteomes" id="UP000684084">
    <property type="component" value="Unassembled WGS sequence"/>
</dbReference>
<evidence type="ECO:0000313" key="4">
    <source>
        <dbReference type="EMBL" id="CAB5395095.1"/>
    </source>
</evidence>
<evidence type="ECO:0008006" key="6">
    <source>
        <dbReference type="Google" id="ProtNLM"/>
    </source>
</evidence>
<dbReference type="EMBL" id="CAGKOT010000095">
    <property type="protein sequence ID" value="CAB5395095.1"/>
    <property type="molecule type" value="Genomic_DNA"/>
</dbReference>
<feature type="chain" id="PRO_5037894871" description="G-protein coupled receptors family 2 profile 2 domain-containing protein" evidence="3">
    <location>
        <begin position="25"/>
        <end position="730"/>
    </location>
</feature>
<evidence type="ECO:0000313" key="5">
    <source>
        <dbReference type="Proteomes" id="UP000684084"/>
    </source>
</evidence>
<gene>
    <name evidence="4" type="ORF">CHRIB12_LOCUS23681</name>
</gene>
<organism evidence="4 5">
    <name type="scientific">Rhizophagus irregularis</name>
    <dbReference type="NCBI Taxonomy" id="588596"/>
    <lineage>
        <taxon>Eukaryota</taxon>
        <taxon>Fungi</taxon>
        <taxon>Fungi incertae sedis</taxon>
        <taxon>Mucoromycota</taxon>
        <taxon>Glomeromycotina</taxon>
        <taxon>Glomeromycetes</taxon>
        <taxon>Glomerales</taxon>
        <taxon>Glomeraceae</taxon>
        <taxon>Rhizophagus</taxon>
    </lineage>
</organism>
<evidence type="ECO:0000256" key="1">
    <source>
        <dbReference type="SAM" id="MobiDB-lite"/>
    </source>
</evidence>
<evidence type="ECO:0000256" key="3">
    <source>
        <dbReference type="SAM" id="SignalP"/>
    </source>
</evidence>
<feature type="compositionally biased region" description="Polar residues" evidence="1">
    <location>
        <begin position="435"/>
        <end position="459"/>
    </location>
</feature>
<reference evidence="4" key="1">
    <citation type="submission" date="2020-05" db="EMBL/GenBank/DDBJ databases">
        <authorList>
            <person name="Rincon C."/>
            <person name="Sanders R I."/>
            <person name="Robbins C."/>
            <person name="Chaturvedi A."/>
        </authorList>
    </citation>
    <scope>NUCLEOTIDE SEQUENCE</scope>
    <source>
        <strain evidence="4">CHB12</strain>
    </source>
</reference>
<keyword evidence="3" id="KW-0732">Signal</keyword>
<feature type="region of interest" description="Disordered" evidence="1">
    <location>
        <begin position="200"/>
        <end position="248"/>
    </location>
</feature>
<proteinExistence type="predicted"/>
<feature type="compositionally biased region" description="Basic and acidic residues" evidence="1">
    <location>
        <begin position="525"/>
        <end position="534"/>
    </location>
</feature>
<feature type="transmembrane region" description="Helical" evidence="2">
    <location>
        <begin position="299"/>
        <end position="317"/>
    </location>
</feature>
<evidence type="ECO:0000256" key="2">
    <source>
        <dbReference type="SAM" id="Phobius"/>
    </source>
</evidence>
<feature type="compositionally biased region" description="Polar residues" evidence="1">
    <location>
        <begin position="619"/>
        <end position="628"/>
    </location>
</feature>
<feature type="transmembrane region" description="Helical" evidence="2">
    <location>
        <begin position="110"/>
        <end position="136"/>
    </location>
</feature>
<sequence>MQQWFIALCSIVFLFSCANTYIQAKRRAFILTCLGFTGILFCLSFLIAAISLPGNKKIDDLNKKELIMCHITGILLAIQSMALFSIVFALSIELYVMFRIKSRAIRDSWILKFIILFFCCFQPTLCILLNIILMLIDKIPIVDIIDGGWCNVQWAGNIWGVVFVRVLPFLFISIPGSLIACAAIIPSVIMAIKAQRKHRESFSQTETNPTMTSRSREVSSDAIVRPTSPTSPVTESLPSDLPSTSQSSNKIPNEAITRMALYCILYTLLGIPYSIYSLVKYFKYWNKPIDLNEITFCNYLSVGIGMTTLTIIFFIFATNGSSIKQYKEAYVWWKFSCFSPVYDFITGRNNDSIHVNIVRNVGSNSEKEPRDSVSISIRTFITEGNTNLPNEMQEELPSTVSSKNSITSKTKKRWSIIAASRESLIEAEKVKKVSNENTVSSVKDENSSLFNQKPNRNNLSMSSSSTYSSTTATAITAITAIDSSEPLPQQNNVISSLSNKSAVPILGGLSPAPRRTPPLSSPLRDYNDNNKDNETVSSTSSIKRSSSPSSPQSPQSPLIRNNSIIPRQSASAPTSPISTSRPNSMRISDRYNSPRRFTSPLRRPSSPIVSSSSTSYNSQETRTTNTTYEDMREFEDDEIEPFPSLLKIGKPFNDEKGIWRPASTSSFSTRSRMSAYHANNIWNRPNIETMNRLSSSPTSPTASGNLFRNNLSIVNNDINGSSSNGNEKNK</sequence>
<keyword evidence="2" id="KW-1133">Transmembrane helix</keyword>
<feature type="compositionally biased region" description="Low complexity" evidence="1">
    <location>
        <begin position="537"/>
        <end position="557"/>
    </location>
</feature>
<keyword evidence="2" id="KW-0812">Transmembrane</keyword>
<feature type="compositionally biased region" description="Polar residues" evidence="1">
    <location>
        <begin position="558"/>
        <end position="568"/>
    </location>
</feature>